<dbReference type="InterPro" id="IPR011992">
    <property type="entry name" value="EF-hand-dom_pair"/>
</dbReference>
<dbReference type="Proteomes" id="UP000294325">
    <property type="component" value="Chromosome"/>
</dbReference>
<dbReference type="RefSeq" id="WP_134357547.1">
    <property type="nucleotide sequence ID" value="NZ_CP038033.1"/>
</dbReference>
<evidence type="ECO:0000256" key="1">
    <source>
        <dbReference type="ARBA" id="ARBA00004442"/>
    </source>
</evidence>
<dbReference type="PRINTS" id="PR01021">
    <property type="entry name" value="OMPADOMAIN"/>
</dbReference>
<dbReference type="SUPFAM" id="SSF103088">
    <property type="entry name" value="OmpA-like"/>
    <property type="match status" value="1"/>
</dbReference>
<dbReference type="GO" id="GO:0005509">
    <property type="term" value="F:calcium ion binding"/>
    <property type="evidence" value="ECO:0007669"/>
    <property type="project" value="InterPro"/>
</dbReference>
<dbReference type="KEGG" id="nwr:E3U44_07420"/>
<feature type="domain" description="EF-hand" evidence="6">
    <location>
        <begin position="287"/>
        <end position="314"/>
    </location>
</feature>
<dbReference type="InterPro" id="IPR006664">
    <property type="entry name" value="OMP_bac"/>
</dbReference>
<keyword evidence="2 4" id="KW-0472">Membrane</keyword>
<keyword evidence="9" id="KW-1185">Reference proteome</keyword>
<dbReference type="OrthoDB" id="5793320at2"/>
<dbReference type="Pfam" id="PF00691">
    <property type="entry name" value="OmpA"/>
    <property type="match status" value="1"/>
</dbReference>
<dbReference type="SUPFAM" id="SSF47473">
    <property type="entry name" value="EF-hand"/>
    <property type="match status" value="1"/>
</dbReference>
<dbReference type="AlphaFoldDB" id="A0A4P7BYE9"/>
<evidence type="ECO:0000256" key="4">
    <source>
        <dbReference type="PROSITE-ProRule" id="PRU00473"/>
    </source>
</evidence>
<dbReference type="PROSITE" id="PS00018">
    <property type="entry name" value="EF_HAND_1"/>
    <property type="match status" value="3"/>
</dbReference>
<protein>
    <submittedName>
        <fullName evidence="8">OmpA family protein</fullName>
    </submittedName>
</protein>
<comment type="subcellular location">
    <subcellularLocation>
        <location evidence="1">Cell outer membrane</location>
    </subcellularLocation>
</comment>
<accession>A0A4P7BYE9</accession>
<dbReference type="GO" id="GO:0009279">
    <property type="term" value="C:cell outer membrane"/>
    <property type="evidence" value="ECO:0007669"/>
    <property type="project" value="UniProtKB-SubCell"/>
</dbReference>
<organism evidence="8 9">
    <name type="scientific">Nitrosococcus wardiae</name>
    <dbReference type="NCBI Taxonomy" id="1814290"/>
    <lineage>
        <taxon>Bacteria</taxon>
        <taxon>Pseudomonadati</taxon>
        <taxon>Pseudomonadota</taxon>
        <taxon>Gammaproteobacteria</taxon>
        <taxon>Chromatiales</taxon>
        <taxon>Chromatiaceae</taxon>
        <taxon>Nitrosococcus</taxon>
    </lineage>
</organism>
<feature type="coiled-coil region" evidence="5">
    <location>
        <begin position="74"/>
        <end position="108"/>
    </location>
</feature>
<dbReference type="PANTHER" id="PTHR30329">
    <property type="entry name" value="STATOR ELEMENT OF FLAGELLAR MOTOR COMPLEX"/>
    <property type="match status" value="1"/>
</dbReference>
<dbReference type="EMBL" id="CP038033">
    <property type="protein sequence ID" value="QBQ54357.1"/>
    <property type="molecule type" value="Genomic_DNA"/>
</dbReference>
<evidence type="ECO:0000256" key="5">
    <source>
        <dbReference type="SAM" id="Coils"/>
    </source>
</evidence>
<evidence type="ECO:0000259" key="7">
    <source>
        <dbReference type="PROSITE" id="PS51123"/>
    </source>
</evidence>
<reference evidence="8 9" key="1">
    <citation type="submission" date="2019-03" db="EMBL/GenBank/DDBJ databases">
        <title>The genome sequence of Nitrosococcus wardiae strain D1FHST reveals the archetypal metabolic capacity of ammonia-oxidizing Gammaproteobacteria.</title>
        <authorList>
            <person name="Wang L."/>
            <person name="Lim C.K."/>
            <person name="Hanson T.E."/>
            <person name="Dang H."/>
            <person name="Klotz M.G."/>
        </authorList>
    </citation>
    <scope>NUCLEOTIDE SEQUENCE [LARGE SCALE GENOMIC DNA]</scope>
    <source>
        <strain evidence="8 9">D1FHS</strain>
    </source>
</reference>
<name>A0A4P7BYE9_9GAMM</name>
<dbReference type="PROSITE" id="PS51257">
    <property type="entry name" value="PROKAR_LIPOPROTEIN"/>
    <property type="match status" value="1"/>
</dbReference>
<evidence type="ECO:0000313" key="8">
    <source>
        <dbReference type="EMBL" id="QBQ54357.1"/>
    </source>
</evidence>
<dbReference type="PROSITE" id="PS50222">
    <property type="entry name" value="EF_HAND_2"/>
    <property type="match status" value="1"/>
</dbReference>
<proteinExistence type="predicted"/>
<keyword evidence="5" id="KW-0175">Coiled coil</keyword>
<evidence type="ECO:0000256" key="3">
    <source>
        <dbReference type="ARBA" id="ARBA00023237"/>
    </source>
</evidence>
<dbReference type="InterPro" id="IPR002048">
    <property type="entry name" value="EF_hand_dom"/>
</dbReference>
<dbReference type="PANTHER" id="PTHR30329:SF21">
    <property type="entry name" value="LIPOPROTEIN YIAD-RELATED"/>
    <property type="match status" value="1"/>
</dbReference>
<dbReference type="InterPro" id="IPR050330">
    <property type="entry name" value="Bact_OuterMem_StrucFunc"/>
</dbReference>
<evidence type="ECO:0000259" key="6">
    <source>
        <dbReference type="PROSITE" id="PS50222"/>
    </source>
</evidence>
<evidence type="ECO:0000256" key="2">
    <source>
        <dbReference type="ARBA" id="ARBA00023136"/>
    </source>
</evidence>
<sequence length="439" mass="50793">MPNKPILFVANIFLAILIGCASQQGVVGERNFDESPAEELLEEPVDAFEDEEEGVFEDEEGIFQEPDAYYEAPREELLEEQAEASEEMEESNRHLTRLERLRLQAAEEIEERDLDEPPAEEFLEEQVGVFEDEEERVFEDEEGIFPVFQESDAQAVETTVYTIYLDPLVAVACQVDKNKTFFEFDSAKLTPNAKQRLDQIAQCLESGALQDQRVALIGHADPRGPESYNDDLARQRAENVAQYLYRQGIPADRIDVVSLGEKFAEVNQQGYRFERRVSIVPGNPYGAFNAWDRNRDKRVTPEEFQQGMAQNGTFAPWDRNRDQQLTQDEFAHSLFTVWNIDRADGLTQEEFKAGADTWFGDDYADDFDTWDLNGDEFLEPQEFTTGFAELDVWNDWDADRSGWLTKREWNEGLFELWDENQDEILTEEEFYVIDYGSRD</sequence>
<dbReference type="PROSITE" id="PS51123">
    <property type="entry name" value="OMPA_2"/>
    <property type="match status" value="1"/>
</dbReference>
<gene>
    <name evidence="8" type="ORF">E3U44_07420</name>
</gene>
<feature type="domain" description="OmpA-like" evidence="7">
    <location>
        <begin position="169"/>
        <end position="285"/>
    </location>
</feature>
<dbReference type="InterPro" id="IPR018247">
    <property type="entry name" value="EF_Hand_1_Ca_BS"/>
</dbReference>
<dbReference type="InterPro" id="IPR006665">
    <property type="entry name" value="OmpA-like"/>
</dbReference>
<evidence type="ECO:0000313" key="9">
    <source>
        <dbReference type="Proteomes" id="UP000294325"/>
    </source>
</evidence>
<keyword evidence="3" id="KW-0998">Cell outer membrane</keyword>
<dbReference type="CDD" id="cd07185">
    <property type="entry name" value="OmpA_C-like"/>
    <property type="match status" value="1"/>
</dbReference>
<dbReference type="InterPro" id="IPR036737">
    <property type="entry name" value="OmpA-like_sf"/>
</dbReference>
<dbReference type="Gene3D" id="1.10.238.10">
    <property type="entry name" value="EF-hand"/>
    <property type="match status" value="2"/>
</dbReference>
<dbReference type="Gene3D" id="3.30.1330.60">
    <property type="entry name" value="OmpA-like domain"/>
    <property type="match status" value="1"/>
</dbReference>